<dbReference type="RefSeq" id="WP_074240626.1">
    <property type="nucleotide sequence ID" value="NZ_FSRA01000001.1"/>
</dbReference>
<dbReference type="Gene3D" id="3.40.50.10490">
    <property type="entry name" value="Glucose-6-phosphate isomerase like protein, domain 1"/>
    <property type="match status" value="1"/>
</dbReference>
<evidence type="ECO:0000313" key="3">
    <source>
        <dbReference type="Proteomes" id="UP000185003"/>
    </source>
</evidence>
<dbReference type="SUPFAM" id="SSF53697">
    <property type="entry name" value="SIS domain"/>
    <property type="match status" value="1"/>
</dbReference>
<sequence length="253" mass="28041">MLAKQWLTNAREVMTRIEETQMDNIRKAAETMADSIACGRWVHTFGCGHATIPIEEMYPRIGGFVGFHPMIELPLTFFTRITGEMGVHQFVFLERVEGYGIEIMKGYNFDTRDTMWLFSHSGINNVNIDIALDAKKRGMKVIAFGSAAEAKGKQTRHSSGKTIFDVADIVVDSCAPIGDASVPLKGHQDKIGPVSTMAFITCVWMTVCTIAEILAERGVKLHIHPSHNVPGDNTARERLEDALATYKERIAGV</sequence>
<dbReference type="OrthoDB" id="9805185at2"/>
<feature type="domain" description="SIS" evidence="1">
    <location>
        <begin position="32"/>
        <end position="216"/>
    </location>
</feature>
<dbReference type="InterPro" id="IPR046348">
    <property type="entry name" value="SIS_dom_sf"/>
</dbReference>
<protein>
    <submittedName>
        <fullName evidence="2">Uncharacterized protein, contains SIS (Sugar ISomerase) phosphosugar binding domain</fullName>
    </submittedName>
</protein>
<dbReference type="GO" id="GO:1901135">
    <property type="term" value="P:carbohydrate derivative metabolic process"/>
    <property type="evidence" value="ECO:0007669"/>
    <property type="project" value="InterPro"/>
</dbReference>
<organism evidence="2 3">
    <name type="scientific">Chitinophaga niabensis</name>
    <dbReference type="NCBI Taxonomy" id="536979"/>
    <lineage>
        <taxon>Bacteria</taxon>
        <taxon>Pseudomonadati</taxon>
        <taxon>Bacteroidota</taxon>
        <taxon>Chitinophagia</taxon>
        <taxon>Chitinophagales</taxon>
        <taxon>Chitinophagaceae</taxon>
        <taxon>Chitinophaga</taxon>
    </lineage>
</organism>
<dbReference type="PROSITE" id="PS51464">
    <property type="entry name" value="SIS"/>
    <property type="match status" value="1"/>
</dbReference>
<keyword evidence="2" id="KW-0413">Isomerase</keyword>
<keyword evidence="3" id="KW-1185">Reference proteome</keyword>
<dbReference type="Proteomes" id="UP000185003">
    <property type="component" value="Unassembled WGS sequence"/>
</dbReference>
<evidence type="ECO:0000259" key="1">
    <source>
        <dbReference type="PROSITE" id="PS51464"/>
    </source>
</evidence>
<dbReference type="NCBIfam" id="NF002805">
    <property type="entry name" value="PRK02947.1"/>
    <property type="match status" value="1"/>
</dbReference>
<dbReference type="GO" id="GO:0016853">
    <property type="term" value="F:isomerase activity"/>
    <property type="evidence" value="ECO:0007669"/>
    <property type="project" value="UniProtKB-KW"/>
</dbReference>
<name>A0A1N6H4Q0_9BACT</name>
<dbReference type="AlphaFoldDB" id="A0A1N6H4Q0"/>
<evidence type="ECO:0000313" key="2">
    <source>
        <dbReference type="EMBL" id="SIO14637.1"/>
    </source>
</evidence>
<reference evidence="2 3" key="1">
    <citation type="submission" date="2016-11" db="EMBL/GenBank/DDBJ databases">
        <authorList>
            <person name="Jaros S."/>
            <person name="Januszkiewicz K."/>
            <person name="Wedrychowicz H."/>
        </authorList>
    </citation>
    <scope>NUCLEOTIDE SEQUENCE [LARGE SCALE GENOMIC DNA]</scope>
    <source>
        <strain evidence="2 3">DSM 24787</strain>
    </source>
</reference>
<dbReference type="InterPro" id="IPR001347">
    <property type="entry name" value="SIS_dom"/>
</dbReference>
<dbReference type="EMBL" id="FSRA01000001">
    <property type="protein sequence ID" value="SIO14637.1"/>
    <property type="molecule type" value="Genomic_DNA"/>
</dbReference>
<accession>A0A1N6H4Q0</accession>
<dbReference type="Pfam" id="PF13580">
    <property type="entry name" value="SIS_2"/>
    <property type="match status" value="1"/>
</dbReference>
<proteinExistence type="predicted"/>
<dbReference type="GO" id="GO:0097367">
    <property type="term" value="F:carbohydrate derivative binding"/>
    <property type="evidence" value="ECO:0007669"/>
    <property type="project" value="InterPro"/>
</dbReference>
<dbReference type="STRING" id="536979.SAMN04488055_3169"/>
<gene>
    <name evidence="2" type="ORF">SAMN04488055_3169</name>
</gene>